<comment type="caution">
    <text evidence="1">The sequence shown here is derived from an EMBL/GenBank/DDBJ whole genome shotgun (WGS) entry which is preliminary data.</text>
</comment>
<gene>
    <name evidence="1" type="ORF">AZ34_05540</name>
</gene>
<evidence type="ECO:0000313" key="2">
    <source>
        <dbReference type="Proteomes" id="UP000023268"/>
    </source>
</evidence>
<proteinExistence type="predicted"/>
<reference evidence="1 2" key="1">
    <citation type="submission" date="2014-02" db="EMBL/GenBank/DDBJ databases">
        <title>Draft Genome of Hylemonella gracilis isolated from the Niagara River.</title>
        <authorList>
            <person name="Pawlowski D.R."/>
            <person name="Koudelka G.B."/>
        </authorList>
    </citation>
    <scope>NUCLEOTIDE SEQUENCE [LARGE SCALE GENOMIC DNA]</scope>
    <source>
        <strain evidence="1 2">Niagara R</strain>
    </source>
</reference>
<organism evidence="1 2">
    <name type="scientific">Hylemonella gracilis str. Niagara R</name>
    <dbReference type="NCBI Taxonomy" id="1458275"/>
    <lineage>
        <taxon>Bacteria</taxon>
        <taxon>Pseudomonadati</taxon>
        <taxon>Pseudomonadota</taxon>
        <taxon>Betaproteobacteria</taxon>
        <taxon>Burkholderiales</taxon>
        <taxon>Comamonadaceae</taxon>
        <taxon>Hylemonella</taxon>
    </lineage>
</organism>
<protein>
    <recommendedName>
        <fullName evidence="3">2OG-Fe dioxygenase family protein</fullName>
    </recommendedName>
</protein>
<dbReference type="STRING" id="1458275.AZ34_05540"/>
<accession>A0A016XFB9</accession>
<dbReference type="InterPro" id="IPR018724">
    <property type="entry name" value="2OG-Fe_dioxygenase"/>
</dbReference>
<dbReference type="EMBL" id="JEMG01000001">
    <property type="protein sequence ID" value="EYC50575.1"/>
    <property type="molecule type" value="Genomic_DNA"/>
</dbReference>
<dbReference type="Proteomes" id="UP000023268">
    <property type="component" value="Unassembled WGS sequence"/>
</dbReference>
<name>A0A016XFB9_9BURK</name>
<dbReference type="eggNOG" id="COG4340">
    <property type="taxonomic scope" value="Bacteria"/>
</dbReference>
<dbReference type="AlphaFoldDB" id="A0A016XFB9"/>
<dbReference type="GO" id="GO:0051213">
    <property type="term" value="F:dioxygenase activity"/>
    <property type="evidence" value="ECO:0007669"/>
    <property type="project" value="InterPro"/>
</dbReference>
<dbReference type="Gene3D" id="2.60.120.620">
    <property type="entry name" value="q2cbj1_9rhob like domain"/>
    <property type="match status" value="1"/>
</dbReference>
<dbReference type="Pfam" id="PF10014">
    <property type="entry name" value="2OG-Fe_Oxy_2"/>
    <property type="match status" value="1"/>
</dbReference>
<evidence type="ECO:0000313" key="1">
    <source>
        <dbReference type="EMBL" id="EYC50575.1"/>
    </source>
</evidence>
<evidence type="ECO:0008006" key="3">
    <source>
        <dbReference type="Google" id="ProtNLM"/>
    </source>
</evidence>
<sequence>MNHDHSPMEPLLNSAEVLAEQGYVLLPADAAEPLLRGVNAYSPQDWRLFQASWDRLERDRYMADGGTYRYRRHGTFSAPPSGRSIRQEPHQPHYQSLAYNRLNGGIARHFAPLETEVAQGPVLNAVLSFCADLFGRLAPSLAWHIEVHQFRIDASGSIAKPTPEGVHRDGVNFVFMMLVQRLNVRGGETRIHDQAGRPLVDHTLSAPMDTAIVNDERVLHGVTPIAPLDASLPACRDVLVVTFTGKPPQDHD</sequence>